<dbReference type="InterPro" id="IPR012340">
    <property type="entry name" value="NA-bd_OB-fold"/>
</dbReference>
<dbReference type="OrthoDB" id="372421at2759"/>
<dbReference type="SUPFAM" id="SSF88723">
    <property type="entry name" value="PIN domain-like"/>
    <property type="match status" value="1"/>
</dbReference>
<dbReference type="SMART" id="SM00670">
    <property type="entry name" value="PINc"/>
    <property type="match status" value="1"/>
</dbReference>
<dbReference type="Gene3D" id="3.40.50.1010">
    <property type="entry name" value="5'-nuclease"/>
    <property type="match status" value="1"/>
</dbReference>
<dbReference type="EMBL" id="LFWA01000008">
    <property type="protein sequence ID" value="KTW30077.1"/>
    <property type="molecule type" value="Genomic_DNA"/>
</dbReference>
<dbReference type="GO" id="GO:0000176">
    <property type="term" value="C:nuclear exosome (RNase complex)"/>
    <property type="evidence" value="ECO:0007669"/>
    <property type="project" value="UniProtKB-ARBA"/>
</dbReference>
<proteinExistence type="inferred from homology"/>
<evidence type="ECO:0000256" key="1">
    <source>
        <dbReference type="ARBA" id="ARBA00004123"/>
    </source>
</evidence>
<dbReference type="InterPro" id="IPR002716">
    <property type="entry name" value="PIN_dom"/>
</dbReference>
<dbReference type="Gene3D" id="2.40.50.690">
    <property type="match status" value="1"/>
</dbReference>
<keyword evidence="9" id="KW-0539">Nucleus</keyword>
<comment type="caution">
    <text evidence="14">The sequence shown here is derived from an EMBL/GenBank/DDBJ whole genome shotgun (WGS) entry which is preliminary data.</text>
</comment>
<dbReference type="InterPro" id="IPR022966">
    <property type="entry name" value="RNase_II/R_CS"/>
</dbReference>
<keyword evidence="3" id="KW-0698">rRNA processing</keyword>
<gene>
    <name evidence="14" type="ORF">T551_02021</name>
</gene>
<dbReference type="Gene3D" id="2.40.50.140">
    <property type="entry name" value="Nucleic acid-binding proteins"/>
    <property type="match status" value="1"/>
</dbReference>
<dbReference type="Proteomes" id="UP000053447">
    <property type="component" value="Unassembled WGS sequence"/>
</dbReference>
<keyword evidence="8" id="KW-0694">RNA-binding</keyword>
<evidence type="ECO:0000256" key="10">
    <source>
        <dbReference type="ARBA" id="ARBA00077930"/>
    </source>
</evidence>
<dbReference type="CDD" id="cd09862">
    <property type="entry name" value="PIN_Rrp44-like"/>
    <property type="match status" value="1"/>
</dbReference>
<keyword evidence="4" id="KW-0540">Nuclease</keyword>
<dbReference type="RefSeq" id="XP_018229638.1">
    <property type="nucleotide sequence ID" value="XM_018374284.1"/>
</dbReference>
<feature type="domain" description="RNB" evidence="13">
    <location>
        <begin position="511"/>
        <end position="844"/>
    </location>
</feature>
<keyword evidence="7" id="KW-0269">Exonuclease</keyword>
<dbReference type="PANTHER" id="PTHR23355">
    <property type="entry name" value="RIBONUCLEASE"/>
    <property type="match status" value="1"/>
</dbReference>
<dbReference type="InterPro" id="IPR033770">
    <property type="entry name" value="RRP44_S1"/>
</dbReference>
<dbReference type="Pfam" id="PF17215">
    <property type="entry name" value="Rrp44_S1"/>
    <property type="match status" value="1"/>
</dbReference>
<dbReference type="Pfam" id="PF17216">
    <property type="entry name" value="Rrp44_CSD1"/>
    <property type="match status" value="1"/>
</dbReference>
<dbReference type="GO" id="GO:0071031">
    <property type="term" value="P:nuclear mRNA surveillance of mRNA 3'-end processing"/>
    <property type="evidence" value="ECO:0007669"/>
    <property type="project" value="EnsemblFungi"/>
</dbReference>
<dbReference type="InterPro" id="IPR050180">
    <property type="entry name" value="RNR_Ribonuclease"/>
</dbReference>
<dbReference type="FunFam" id="2.40.50.700:FF:000001">
    <property type="entry name" value="Exosome complex exonuclease exoribonuclease (Rrp44)"/>
    <property type="match status" value="1"/>
</dbReference>
<evidence type="ECO:0000256" key="2">
    <source>
        <dbReference type="ARBA" id="ARBA00005785"/>
    </source>
</evidence>
<comment type="similarity">
    <text evidence="2 11">Belongs to the RNR ribonuclease family.</text>
</comment>
<organism evidence="14 15">
    <name type="scientific">Pneumocystis jirovecii (strain RU7)</name>
    <name type="common">Human pneumocystis pneumonia agent</name>
    <dbReference type="NCBI Taxonomy" id="1408657"/>
    <lineage>
        <taxon>Eukaryota</taxon>
        <taxon>Fungi</taxon>
        <taxon>Dikarya</taxon>
        <taxon>Ascomycota</taxon>
        <taxon>Taphrinomycotina</taxon>
        <taxon>Pneumocystomycetes</taxon>
        <taxon>Pneumocystaceae</taxon>
        <taxon>Pneumocystis</taxon>
    </lineage>
</organism>
<evidence type="ECO:0000256" key="5">
    <source>
        <dbReference type="ARBA" id="ARBA00022801"/>
    </source>
</evidence>
<dbReference type="AlphaFoldDB" id="A0A0W4ZNY4"/>
<dbReference type="GO" id="GO:0003723">
    <property type="term" value="F:RNA binding"/>
    <property type="evidence" value="ECO:0007669"/>
    <property type="project" value="UniProtKB-KW"/>
</dbReference>
<dbReference type="GO" id="GO:0031267">
    <property type="term" value="F:small GTPase binding"/>
    <property type="evidence" value="ECO:0007669"/>
    <property type="project" value="EnsemblFungi"/>
</dbReference>
<keyword evidence="5" id="KW-0378">Hydrolase</keyword>
<reference evidence="15" key="1">
    <citation type="journal article" date="2016" name="Nat. Commun.">
        <title>Genome analysis of three Pneumocystis species reveals adaptation mechanisms to life exclusively in mammalian hosts.</title>
        <authorList>
            <person name="Ma L."/>
            <person name="Chen Z."/>
            <person name="Huang D.W."/>
            <person name="Kutty G."/>
            <person name="Ishihara M."/>
            <person name="Wang H."/>
            <person name="Abouelleil A."/>
            <person name="Bishop L."/>
            <person name="Davey E."/>
            <person name="Deng R."/>
            <person name="Deng X."/>
            <person name="Fan L."/>
            <person name="Fantoni G."/>
            <person name="Fitzgerald M."/>
            <person name="Gogineni E."/>
            <person name="Goldberg J.M."/>
            <person name="Handley G."/>
            <person name="Hu X."/>
            <person name="Huber C."/>
            <person name="Jiao X."/>
            <person name="Jones K."/>
            <person name="Levin J.Z."/>
            <person name="Liu Y."/>
            <person name="Macdonald P."/>
            <person name="Melnikov A."/>
            <person name="Raley C."/>
            <person name="Sassi M."/>
            <person name="Sherman B.T."/>
            <person name="Song X."/>
            <person name="Sykes S."/>
            <person name="Tran B."/>
            <person name="Walsh L."/>
            <person name="Xia Y."/>
            <person name="Yang J."/>
            <person name="Young S."/>
            <person name="Zeng Q."/>
            <person name="Zheng X."/>
            <person name="Stephens R."/>
            <person name="Nusbaum C."/>
            <person name="Birren B.W."/>
            <person name="Azadi P."/>
            <person name="Lempicki R.A."/>
            <person name="Cuomo C.A."/>
            <person name="Kovacs J.A."/>
        </authorList>
    </citation>
    <scope>NUCLEOTIDE SEQUENCE [LARGE SCALE GENOMIC DNA]</scope>
    <source>
        <strain evidence="15">RU7</strain>
    </source>
</reference>
<keyword evidence="15" id="KW-1185">Reference proteome</keyword>
<evidence type="ECO:0000256" key="7">
    <source>
        <dbReference type="ARBA" id="ARBA00022839"/>
    </source>
</evidence>
<dbReference type="PANTHER" id="PTHR23355:SF35">
    <property type="entry name" value="EXOSOME COMPLEX EXONUCLEASE RRP44"/>
    <property type="match status" value="1"/>
</dbReference>
<evidence type="ECO:0000313" key="14">
    <source>
        <dbReference type="EMBL" id="KTW30077.1"/>
    </source>
</evidence>
<evidence type="ECO:0000256" key="3">
    <source>
        <dbReference type="ARBA" id="ARBA00022552"/>
    </source>
</evidence>
<dbReference type="GO" id="GO:0016075">
    <property type="term" value="P:rRNA catabolic process"/>
    <property type="evidence" value="ECO:0007669"/>
    <property type="project" value="TreeGrafter"/>
</dbReference>
<dbReference type="GO" id="GO:0004519">
    <property type="term" value="F:endonuclease activity"/>
    <property type="evidence" value="ECO:0007669"/>
    <property type="project" value="TreeGrafter"/>
</dbReference>
<evidence type="ECO:0000259" key="12">
    <source>
        <dbReference type="SMART" id="SM00670"/>
    </source>
</evidence>
<dbReference type="eggNOG" id="KOG2102">
    <property type="taxonomic scope" value="Eukaryota"/>
</dbReference>
<dbReference type="GeneID" id="28940539"/>
<feature type="domain" description="PIN" evidence="12">
    <location>
        <begin position="80"/>
        <end position="201"/>
    </location>
</feature>
<dbReference type="GO" id="GO:0033621">
    <property type="term" value="P:nuclear mRNA surveillance of meiosis-specific transcripts"/>
    <property type="evidence" value="ECO:0007669"/>
    <property type="project" value="EnsemblFungi"/>
</dbReference>
<dbReference type="Pfam" id="PF17849">
    <property type="entry name" value="OB_Dis3"/>
    <property type="match status" value="1"/>
</dbReference>
<evidence type="ECO:0000256" key="6">
    <source>
        <dbReference type="ARBA" id="ARBA00022835"/>
    </source>
</evidence>
<sequence length="994" mass="115025">MDAFRMSSESRTMLHQNIFIQCRRKKISKIVRERYLRTDISCGSQICIPCTFFPHLSVPSEGTSVLSSSPRGFSNWINGFYIIPDAYIFYYCISLMEKNMVFNDVIVLQTVLEELQKISLPVYTRLRRLIALPDKRFYVFHNEFHSETYVERMDYESINDRNDRGKTACKWYISHLQEVTRGTKTVTPTVLLLTNNKESKNKAREEGIYVYSAEEYLFEFPNSDELLDMISSISETDSTNKKRIFLYPEYYPYSSILENIKMGKLYQGTFNVNPYNFLEANVLVPNFEKPLIVFGKENMNRAIHGDIVAVEVLPKEEWRAPMSKIIEQEALTKDENAEVNESEEVITQKDQYEIIDEYYALKNERMDLNKIFPTAKVVGIIKRNWKTYVGQIDPESVVISNKTRVQQTVFFISVDKRIPKIRIKTRQGPILLNQKILVNIDTWERDSRYPSGHFVHALGKIDVDDTETEALLIQYDIEYSPFPKCVLDCLPPEGDKWEISSAMSSNNWEKRKDLRHLPICSIDPPGCVDIDDALHVRVLANKNFEVGVHVADVSHFVNPNTSIDAEASKRGTTVYLLDKRIDMLPGLLGTNLCSLKPGFERLAFSIIFEITPEIEIIKTEFMKSIIKSRSAFTYENAQLQIDNKFQNDELTSSMRILLMLSKKLRQKRYDNGALNLSSPEVRLEIGNETSDKITLESKKLYETNTLVEEFMLLANIAVARKIYEVYPDFAILRRHAAPPKENFETLQNVLKIRRNMILNINSSKDLADSLNKCIDQNEPYFNTLLRIMVTRCMLSAEYFFAGNCNYSEFKHYGLAVDIYTHWTSPIRRYADIMTHRQLAAAIGYETFDSTLKNKSKLEDICKNINHKHRMVQMVSRSNVEYYICQTLKNEMIEDAFVMKVFKNGFIVFVIRYVLGIEGLVYTCDICKSESSVLFDPESYTLSISQLKPDILNINNKNSDGILNIGVFDKCRVKISVIKESIGKKKVDIKFIKKL</sequence>
<evidence type="ECO:0000259" key="13">
    <source>
        <dbReference type="SMART" id="SM00955"/>
    </source>
</evidence>
<dbReference type="SUPFAM" id="SSF50249">
    <property type="entry name" value="Nucleic acid-binding proteins"/>
    <property type="match status" value="4"/>
</dbReference>
<name>A0A0W4ZNY4_PNEJ7</name>
<evidence type="ECO:0000256" key="9">
    <source>
        <dbReference type="ARBA" id="ARBA00023242"/>
    </source>
</evidence>
<dbReference type="InterPro" id="IPR033771">
    <property type="entry name" value="Rrp44_CSD1"/>
</dbReference>
<dbReference type="GO" id="GO:0030847">
    <property type="term" value="P:termination of RNA polymerase II transcription, exosome-dependent"/>
    <property type="evidence" value="ECO:0007669"/>
    <property type="project" value="EnsemblFungi"/>
</dbReference>
<dbReference type="GO" id="GO:0000785">
    <property type="term" value="C:chromatin"/>
    <property type="evidence" value="ECO:0007669"/>
    <property type="project" value="EnsemblFungi"/>
</dbReference>
<evidence type="ECO:0000256" key="4">
    <source>
        <dbReference type="ARBA" id="ARBA00022722"/>
    </source>
</evidence>
<dbReference type="GO" id="GO:0000177">
    <property type="term" value="C:cytoplasmic exosome (RNase complex)"/>
    <property type="evidence" value="ECO:0007669"/>
    <property type="project" value="TreeGrafter"/>
</dbReference>
<dbReference type="PROSITE" id="PS01175">
    <property type="entry name" value="RIBONUCLEASE_II"/>
    <property type="match status" value="1"/>
</dbReference>
<protein>
    <recommendedName>
        <fullName evidence="10">Ribosomal RNA-processing protein 44</fullName>
    </recommendedName>
</protein>
<dbReference type="VEuPathDB" id="FungiDB:T551_02021"/>
<dbReference type="GO" id="GO:0000175">
    <property type="term" value="F:3'-5'-RNA exonuclease activity"/>
    <property type="evidence" value="ECO:0007669"/>
    <property type="project" value="EnsemblFungi"/>
</dbReference>
<keyword evidence="6" id="KW-0271">Exosome</keyword>
<evidence type="ECO:0000313" key="15">
    <source>
        <dbReference type="Proteomes" id="UP000053447"/>
    </source>
</evidence>
<dbReference type="InterPro" id="IPR029060">
    <property type="entry name" value="PIN-like_dom_sf"/>
</dbReference>
<evidence type="ECO:0000256" key="11">
    <source>
        <dbReference type="RuleBase" id="RU003901"/>
    </source>
</evidence>
<dbReference type="SMART" id="SM00955">
    <property type="entry name" value="RNB"/>
    <property type="match status" value="1"/>
</dbReference>
<evidence type="ECO:0000256" key="8">
    <source>
        <dbReference type="ARBA" id="ARBA00022884"/>
    </source>
</evidence>
<dbReference type="GO" id="GO:1990251">
    <property type="term" value="C:nuclear exosome focus"/>
    <property type="evidence" value="ECO:0007669"/>
    <property type="project" value="EnsemblFungi"/>
</dbReference>
<dbReference type="Pfam" id="PF00773">
    <property type="entry name" value="RNB"/>
    <property type="match status" value="1"/>
</dbReference>
<dbReference type="Gene3D" id="2.40.50.700">
    <property type="match status" value="1"/>
</dbReference>
<dbReference type="GO" id="GO:0005730">
    <property type="term" value="C:nucleolus"/>
    <property type="evidence" value="ECO:0007669"/>
    <property type="project" value="EnsemblFungi"/>
</dbReference>
<dbReference type="Pfam" id="PF13638">
    <property type="entry name" value="PIN_4"/>
    <property type="match status" value="1"/>
</dbReference>
<accession>A0A0W4ZNY4</accession>
<dbReference type="InterPro" id="IPR001900">
    <property type="entry name" value="RNase_II/R"/>
</dbReference>
<dbReference type="InterPro" id="IPR041505">
    <property type="entry name" value="Dis3_CSD2"/>
</dbReference>
<comment type="subcellular location">
    <subcellularLocation>
        <location evidence="1">Nucleus</location>
    </subcellularLocation>
</comment>
<dbReference type="STRING" id="1408657.A0A0W4ZNY4"/>
<dbReference type="GO" id="GO:0006364">
    <property type="term" value="P:rRNA processing"/>
    <property type="evidence" value="ECO:0007669"/>
    <property type="project" value="UniProtKB-KW"/>
</dbReference>